<name>A0A8J2VRY4_9BACL</name>
<organism evidence="1 2">
    <name type="scientific">Pullulanibacillus camelliae</name>
    <dbReference type="NCBI Taxonomy" id="1707096"/>
    <lineage>
        <taxon>Bacteria</taxon>
        <taxon>Bacillati</taxon>
        <taxon>Bacillota</taxon>
        <taxon>Bacilli</taxon>
        <taxon>Bacillales</taxon>
        <taxon>Sporolactobacillaceae</taxon>
        <taxon>Pullulanibacillus</taxon>
    </lineage>
</organism>
<comment type="caution">
    <text evidence="1">The sequence shown here is derived from an EMBL/GenBank/DDBJ whole genome shotgun (WGS) entry which is preliminary data.</text>
</comment>
<reference evidence="1" key="2">
    <citation type="submission" date="2020-09" db="EMBL/GenBank/DDBJ databases">
        <authorList>
            <person name="Sun Q."/>
            <person name="Zhou Y."/>
        </authorList>
    </citation>
    <scope>NUCLEOTIDE SEQUENCE</scope>
    <source>
        <strain evidence="1">CGMCC 1.15371</strain>
    </source>
</reference>
<protein>
    <submittedName>
        <fullName evidence="1">Uncharacterized protein</fullName>
    </submittedName>
</protein>
<sequence>MEGGLPATAPYILAWRAKLPELSLKATKTEVKPSIAANSVLRFTKY</sequence>
<dbReference type="AlphaFoldDB" id="A0A8J2VRY4"/>
<gene>
    <name evidence="1" type="ORF">GCM10011391_15100</name>
</gene>
<dbReference type="EMBL" id="BMIR01000005">
    <property type="protein sequence ID" value="GGE37179.1"/>
    <property type="molecule type" value="Genomic_DNA"/>
</dbReference>
<keyword evidence="2" id="KW-1185">Reference proteome</keyword>
<evidence type="ECO:0000313" key="2">
    <source>
        <dbReference type="Proteomes" id="UP000628775"/>
    </source>
</evidence>
<proteinExistence type="predicted"/>
<evidence type="ECO:0000313" key="1">
    <source>
        <dbReference type="EMBL" id="GGE37179.1"/>
    </source>
</evidence>
<dbReference type="Proteomes" id="UP000628775">
    <property type="component" value="Unassembled WGS sequence"/>
</dbReference>
<reference evidence="1" key="1">
    <citation type="journal article" date="2014" name="Int. J. Syst. Evol. Microbiol.">
        <title>Complete genome sequence of Corynebacterium casei LMG S-19264T (=DSM 44701T), isolated from a smear-ripened cheese.</title>
        <authorList>
            <consortium name="US DOE Joint Genome Institute (JGI-PGF)"/>
            <person name="Walter F."/>
            <person name="Albersmeier A."/>
            <person name="Kalinowski J."/>
            <person name="Ruckert C."/>
        </authorList>
    </citation>
    <scope>NUCLEOTIDE SEQUENCE</scope>
    <source>
        <strain evidence="1">CGMCC 1.15371</strain>
    </source>
</reference>
<accession>A0A8J2VRY4</accession>